<feature type="compositionally biased region" description="Polar residues" evidence="1">
    <location>
        <begin position="22"/>
        <end position="34"/>
    </location>
</feature>
<accession>A0A0P1BR68</accession>
<evidence type="ECO:0000313" key="2">
    <source>
        <dbReference type="EMBL" id="CEH18385.1"/>
    </source>
</evidence>
<keyword evidence="3" id="KW-1185">Reference proteome</keyword>
<reference evidence="2 3" key="1">
    <citation type="submission" date="2014-09" db="EMBL/GenBank/DDBJ databases">
        <authorList>
            <person name="Magalhaes I.L.F."/>
            <person name="Oliveira U."/>
            <person name="Santos F.R."/>
            <person name="Vidigal T.H.D.A."/>
            <person name="Brescovit A.D."/>
            <person name="Santos A.J."/>
        </authorList>
    </citation>
    <scope>NUCLEOTIDE SEQUENCE [LARGE SCALE GENOMIC DNA]</scope>
</reference>
<proteinExistence type="predicted"/>
<feature type="region of interest" description="Disordered" evidence="1">
    <location>
        <begin position="1"/>
        <end position="66"/>
    </location>
</feature>
<dbReference type="Proteomes" id="UP000054845">
    <property type="component" value="Unassembled WGS sequence"/>
</dbReference>
<name>A0A0P1BR68_9BASI</name>
<feature type="compositionally biased region" description="Low complexity" evidence="1">
    <location>
        <begin position="661"/>
        <end position="681"/>
    </location>
</feature>
<dbReference type="OrthoDB" id="10375370at2759"/>
<feature type="compositionally biased region" description="Polar residues" evidence="1">
    <location>
        <begin position="732"/>
        <end position="753"/>
    </location>
</feature>
<dbReference type="EMBL" id="CCYA01000270">
    <property type="protein sequence ID" value="CEH18385.1"/>
    <property type="molecule type" value="Genomic_DNA"/>
</dbReference>
<evidence type="ECO:0000313" key="3">
    <source>
        <dbReference type="Proteomes" id="UP000054845"/>
    </source>
</evidence>
<feature type="compositionally biased region" description="Polar residues" evidence="1">
    <location>
        <begin position="204"/>
        <end position="221"/>
    </location>
</feature>
<feature type="region of interest" description="Disordered" evidence="1">
    <location>
        <begin position="135"/>
        <end position="159"/>
    </location>
</feature>
<feature type="compositionally biased region" description="Basic and acidic residues" evidence="1">
    <location>
        <begin position="684"/>
        <end position="695"/>
    </location>
</feature>
<feature type="compositionally biased region" description="Low complexity" evidence="1">
    <location>
        <begin position="36"/>
        <end position="54"/>
    </location>
</feature>
<evidence type="ECO:0000256" key="1">
    <source>
        <dbReference type="SAM" id="MobiDB-lite"/>
    </source>
</evidence>
<feature type="region of interest" description="Disordered" evidence="1">
    <location>
        <begin position="181"/>
        <end position="308"/>
    </location>
</feature>
<feature type="region of interest" description="Disordered" evidence="1">
    <location>
        <begin position="423"/>
        <end position="545"/>
    </location>
</feature>
<feature type="compositionally biased region" description="Basic residues" evidence="1">
    <location>
        <begin position="225"/>
        <end position="245"/>
    </location>
</feature>
<sequence>MPLEGGMSPSPAHDAEADKQESASAFATSTQRDAVSTASGAASPAHPSSRPSLAREQGSGTDTHGEAYRSFVDDRQSMIELIQQQTHLHSLVHQRELLKRAAKRRTLTSLEQHTLTDISRTLYHMHDVQTALDQTASGSAPRGLGLHVDSSGSREVRPSQIPLDANQLRVVQAMLGGLGLQQVFPSSEPPAQSTPKQFDDALDSNASDTSNEQVRSKTPSDAQRRLKKAKKAKYKARKKERKKASKDRPDPVVDPIVTSSPLRDDERPQAAIKEDEELSSTIASESCVPPRAHPQLVHSSSDVDKNPAQVSSPAVRFYSPKSGLRGAWSAPASPALSAADSFVASDADICEVLMHANSPRLRKRGISESLARLEQAPSSSTRTQALRTDILARHKREASAFAGLEPTSILSISSSAKVALKATQAPSSSDSSESRATLHHQNSNVHEKPDGRSYSGAQQSINAAGHDAQDHGSLTGGQGSRTQHSDSPEVSEDSDSRFAQLNTVIVQDRKKSNGLSASRMPARGSKRQGLTPLAVDGGSDSDSSEYAASLPLPELIYGEAALPAMPTMDEWPKSLREQGYEPIYQPYMHIADQMDVRRCAEASRDGAAQVFKAGSNMVTCYCRALAASLLFVVKNDLGDMQLVGCKKSGNGGGSGDEDDSASLGGHFSGSELSESSSLSDQDLFDSRAEIPRADSESTLAHTTPSNSPTVVRSKGAKQILEQYLQKRRRDGSQSVSSQPDFPQKGTSGATSIVTAEPTAAMMRTPTQSSS</sequence>
<dbReference type="AlphaFoldDB" id="A0A0P1BR68"/>
<protein>
    <submittedName>
        <fullName evidence="2">Uncharacterized protein</fullName>
    </submittedName>
</protein>
<feature type="compositionally biased region" description="Polar residues" evidence="1">
    <location>
        <begin position="183"/>
        <end position="196"/>
    </location>
</feature>
<feature type="region of interest" description="Disordered" evidence="1">
    <location>
        <begin position="650"/>
        <end position="770"/>
    </location>
</feature>
<feature type="compositionally biased region" description="Polar residues" evidence="1">
    <location>
        <begin position="696"/>
        <end position="710"/>
    </location>
</feature>
<organism evidence="2 3">
    <name type="scientific">Ceraceosorus bombacis</name>
    <dbReference type="NCBI Taxonomy" id="401625"/>
    <lineage>
        <taxon>Eukaryota</taxon>
        <taxon>Fungi</taxon>
        <taxon>Dikarya</taxon>
        <taxon>Basidiomycota</taxon>
        <taxon>Ustilaginomycotina</taxon>
        <taxon>Exobasidiomycetes</taxon>
        <taxon>Ceraceosorales</taxon>
        <taxon>Ceraceosoraceae</taxon>
        <taxon>Ceraceosorus</taxon>
    </lineage>
</organism>